<name>A0AA91DSV5_VARPD</name>
<dbReference type="InterPro" id="IPR036388">
    <property type="entry name" value="WH-like_DNA-bd_sf"/>
</dbReference>
<dbReference type="Pfam" id="PF01047">
    <property type="entry name" value="MarR"/>
    <property type="match status" value="1"/>
</dbReference>
<gene>
    <name evidence="5" type="ORF">A3K87_06365</name>
</gene>
<dbReference type="PROSITE" id="PS01117">
    <property type="entry name" value="HTH_MARR_1"/>
    <property type="match status" value="1"/>
</dbReference>
<proteinExistence type="predicted"/>
<dbReference type="InterPro" id="IPR052526">
    <property type="entry name" value="HTH-type_Bedaq_tolerance"/>
</dbReference>
<dbReference type="RefSeq" id="WP_081266035.1">
    <property type="nucleotide sequence ID" value="NZ_LVHG01000021.1"/>
</dbReference>
<dbReference type="Gene3D" id="1.10.10.10">
    <property type="entry name" value="Winged helix-like DNA-binding domain superfamily/Winged helix DNA-binding domain"/>
    <property type="match status" value="1"/>
</dbReference>
<dbReference type="GO" id="GO:0003677">
    <property type="term" value="F:DNA binding"/>
    <property type="evidence" value="ECO:0007669"/>
    <property type="project" value="UniProtKB-KW"/>
</dbReference>
<feature type="domain" description="HTH marR-type" evidence="4">
    <location>
        <begin position="12"/>
        <end position="142"/>
    </location>
</feature>
<sequence length="157" mass="16321">MASTSPDPAQCATRLRNSVALLSRQLRSGSATPDGPSVAKLSVLGQLHRHGPSTSTALAALERVKPQSLTRLLAELEAEDWIARAPHASDGRQSVLSLTPEGTKRLKAIMRSRESALAEAIGATLDAQQRAVLLQACELIDGLGAALAVNAAGATKP</sequence>
<evidence type="ECO:0000256" key="1">
    <source>
        <dbReference type="ARBA" id="ARBA00023015"/>
    </source>
</evidence>
<dbReference type="PANTHER" id="PTHR39515:SF2">
    <property type="entry name" value="HTH-TYPE TRANSCRIPTIONAL REGULATOR RV0880"/>
    <property type="match status" value="1"/>
</dbReference>
<protein>
    <submittedName>
        <fullName evidence="5">MarR family transcriptional regulator</fullName>
    </submittedName>
</protein>
<comment type="caution">
    <text evidence="5">The sequence shown here is derived from an EMBL/GenBank/DDBJ whole genome shotgun (WGS) entry which is preliminary data.</text>
</comment>
<dbReference type="SMART" id="SM00347">
    <property type="entry name" value="HTH_MARR"/>
    <property type="match status" value="1"/>
</dbReference>
<keyword evidence="1" id="KW-0805">Transcription regulation</keyword>
<dbReference type="SUPFAM" id="SSF46785">
    <property type="entry name" value="Winged helix' DNA-binding domain"/>
    <property type="match status" value="1"/>
</dbReference>
<dbReference type="EMBL" id="LVHG01000021">
    <property type="protein sequence ID" value="OAK66594.1"/>
    <property type="molecule type" value="Genomic_DNA"/>
</dbReference>
<keyword evidence="2" id="KW-0238">DNA-binding</keyword>
<dbReference type="InterPro" id="IPR000835">
    <property type="entry name" value="HTH_MarR-typ"/>
</dbReference>
<evidence type="ECO:0000313" key="5">
    <source>
        <dbReference type="EMBL" id="OAK66594.1"/>
    </source>
</evidence>
<evidence type="ECO:0000259" key="4">
    <source>
        <dbReference type="PROSITE" id="PS50995"/>
    </source>
</evidence>
<evidence type="ECO:0000313" key="6">
    <source>
        <dbReference type="Proteomes" id="UP000077852"/>
    </source>
</evidence>
<dbReference type="Proteomes" id="UP000077852">
    <property type="component" value="Unassembled WGS sequence"/>
</dbReference>
<reference evidence="5 6" key="1">
    <citation type="submission" date="2016-03" db="EMBL/GenBank/DDBJ databases">
        <title>Genome sequence of Variovorax paradoxus KB5.</title>
        <authorList>
            <person name="Jeong H."/>
            <person name="Hong C.E."/>
            <person name="Jo S.H."/>
            <person name="Park J.M."/>
        </authorList>
    </citation>
    <scope>NUCLEOTIDE SEQUENCE [LARGE SCALE GENOMIC DNA]</scope>
    <source>
        <strain evidence="5 6">KB5</strain>
    </source>
</reference>
<dbReference type="InterPro" id="IPR023187">
    <property type="entry name" value="Tscrpt_reg_MarR-type_CS"/>
</dbReference>
<evidence type="ECO:0000256" key="2">
    <source>
        <dbReference type="ARBA" id="ARBA00023125"/>
    </source>
</evidence>
<accession>A0AA91DSV5</accession>
<keyword evidence="3" id="KW-0804">Transcription</keyword>
<dbReference type="AlphaFoldDB" id="A0AA91DSV5"/>
<dbReference type="PROSITE" id="PS50995">
    <property type="entry name" value="HTH_MARR_2"/>
    <property type="match status" value="1"/>
</dbReference>
<evidence type="ECO:0000256" key="3">
    <source>
        <dbReference type="ARBA" id="ARBA00023163"/>
    </source>
</evidence>
<organism evidence="5 6">
    <name type="scientific">Variovorax paradoxus</name>
    <dbReference type="NCBI Taxonomy" id="34073"/>
    <lineage>
        <taxon>Bacteria</taxon>
        <taxon>Pseudomonadati</taxon>
        <taxon>Pseudomonadota</taxon>
        <taxon>Betaproteobacteria</taxon>
        <taxon>Burkholderiales</taxon>
        <taxon>Comamonadaceae</taxon>
        <taxon>Variovorax</taxon>
    </lineage>
</organism>
<dbReference type="GO" id="GO:0003700">
    <property type="term" value="F:DNA-binding transcription factor activity"/>
    <property type="evidence" value="ECO:0007669"/>
    <property type="project" value="InterPro"/>
</dbReference>
<dbReference type="PANTHER" id="PTHR39515">
    <property type="entry name" value="CONSERVED PROTEIN"/>
    <property type="match status" value="1"/>
</dbReference>
<dbReference type="InterPro" id="IPR036390">
    <property type="entry name" value="WH_DNA-bd_sf"/>
</dbReference>